<dbReference type="InterPro" id="IPR033316">
    <property type="entry name" value="RBBP8-like"/>
</dbReference>
<dbReference type="PANTHER" id="PTHR15107:SF0">
    <property type="entry name" value="DNA ENDONUCLEASE ACTIVATOR CTP1 C-TERMINAL DOMAIN-CONTAINING PROTEIN"/>
    <property type="match status" value="1"/>
</dbReference>
<evidence type="ECO:0000259" key="6">
    <source>
        <dbReference type="Pfam" id="PF08573"/>
    </source>
</evidence>
<evidence type="ECO:0000256" key="2">
    <source>
        <dbReference type="ARBA" id="ARBA00022763"/>
    </source>
</evidence>
<dbReference type="Pfam" id="PF08573">
    <property type="entry name" value="SAE2"/>
    <property type="match status" value="1"/>
</dbReference>
<feature type="compositionally biased region" description="Basic and acidic residues" evidence="5">
    <location>
        <begin position="183"/>
        <end position="206"/>
    </location>
</feature>
<name>A0A9P6JL68_9AGAR</name>
<comment type="subcellular location">
    <subcellularLocation>
        <location evidence="1">Nucleus</location>
    </subcellularLocation>
</comment>
<comment type="caution">
    <text evidence="7">The sequence shown here is derived from an EMBL/GenBank/DDBJ whole genome shotgun (WGS) entry which is preliminary data.</text>
</comment>
<evidence type="ECO:0000256" key="3">
    <source>
        <dbReference type="ARBA" id="ARBA00023242"/>
    </source>
</evidence>
<keyword evidence="8" id="KW-1185">Reference proteome</keyword>
<protein>
    <submittedName>
        <fullName evidence="7">DNA repair protein endonuclease SAE2/CtIP C-terminus-domain-containing protein</fullName>
    </submittedName>
</protein>
<gene>
    <name evidence="7" type="ORF">CPB83DRAFT_860448</name>
</gene>
<dbReference type="Proteomes" id="UP000807306">
    <property type="component" value="Unassembled WGS sequence"/>
</dbReference>
<dbReference type="GO" id="GO:0010792">
    <property type="term" value="P:DNA double-strand break processing involved in repair via single-strand annealing"/>
    <property type="evidence" value="ECO:0007669"/>
    <property type="project" value="TreeGrafter"/>
</dbReference>
<organism evidence="7 8">
    <name type="scientific">Crepidotus variabilis</name>
    <dbReference type="NCBI Taxonomy" id="179855"/>
    <lineage>
        <taxon>Eukaryota</taxon>
        <taxon>Fungi</taxon>
        <taxon>Dikarya</taxon>
        <taxon>Basidiomycota</taxon>
        <taxon>Agaricomycotina</taxon>
        <taxon>Agaricomycetes</taxon>
        <taxon>Agaricomycetidae</taxon>
        <taxon>Agaricales</taxon>
        <taxon>Agaricineae</taxon>
        <taxon>Crepidotaceae</taxon>
        <taxon>Crepidotus</taxon>
    </lineage>
</organism>
<proteinExistence type="predicted"/>
<dbReference type="OrthoDB" id="5801062at2759"/>
<accession>A0A9P6JL68</accession>
<keyword evidence="3" id="KW-0539">Nucleus</keyword>
<keyword evidence="7" id="KW-0378">Hydrolase</keyword>
<feature type="coiled-coil region" evidence="4">
    <location>
        <begin position="91"/>
        <end position="163"/>
    </location>
</feature>
<dbReference type="AlphaFoldDB" id="A0A9P6JL68"/>
<evidence type="ECO:0000256" key="5">
    <source>
        <dbReference type="SAM" id="MobiDB-lite"/>
    </source>
</evidence>
<dbReference type="GO" id="GO:0003684">
    <property type="term" value="F:damaged DNA binding"/>
    <property type="evidence" value="ECO:0007669"/>
    <property type="project" value="TreeGrafter"/>
</dbReference>
<dbReference type="InterPro" id="IPR013882">
    <property type="entry name" value="Ctp1_C"/>
</dbReference>
<evidence type="ECO:0000313" key="8">
    <source>
        <dbReference type="Proteomes" id="UP000807306"/>
    </source>
</evidence>
<evidence type="ECO:0000313" key="7">
    <source>
        <dbReference type="EMBL" id="KAF9524911.1"/>
    </source>
</evidence>
<keyword evidence="7" id="KW-0540">Nuclease</keyword>
<feature type="region of interest" description="Disordered" evidence="5">
    <location>
        <begin position="562"/>
        <end position="660"/>
    </location>
</feature>
<feature type="compositionally biased region" description="Low complexity" evidence="5">
    <location>
        <begin position="395"/>
        <end position="406"/>
    </location>
</feature>
<dbReference type="GO" id="GO:0004519">
    <property type="term" value="F:endonuclease activity"/>
    <property type="evidence" value="ECO:0007669"/>
    <property type="project" value="UniProtKB-KW"/>
</dbReference>
<dbReference type="PANTHER" id="PTHR15107">
    <property type="entry name" value="RETINOBLASTOMA BINDING PROTEIN 8"/>
    <property type="match status" value="1"/>
</dbReference>
<dbReference type="GO" id="GO:0005634">
    <property type="term" value="C:nucleus"/>
    <property type="evidence" value="ECO:0007669"/>
    <property type="project" value="UniProtKB-SubCell"/>
</dbReference>
<keyword evidence="4" id="KW-0175">Coiled coil</keyword>
<feature type="region of interest" description="Disordered" evidence="5">
    <location>
        <begin position="231"/>
        <end position="270"/>
    </location>
</feature>
<evidence type="ECO:0000256" key="1">
    <source>
        <dbReference type="ARBA" id="ARBA00004123"/>
    </source>
</evidence>
<dbReference type="EMBL" id="MU157891">
    <property type="protein sequence ID" value="KAF9524911.1"/>
    <property type="molecule type" value="Genomic_DNA"/>
</dbReference>
<feature type="compositionally biased region" description="Basic and acidic residues" evidence="5">
    <location>
        <begin position="632"/>
        <end position="660"/>
    </location>
</feature>
<reference evidence="7" key="1">
    <citation type="submission" date="2020-11" db="EMBL/GenBank/DDBJ databases">
        <authorList>
            <consortium name="DOE Joint Genome Institute"/>
            <person name="Ahrendt S."/>
            <person name="Riley R."/>
            <person name="Andreopoulos W."/>
            <person name="Labutti K."/>
            <person name="Pangilinan J."/>
            <person name="Ruiz-Duenas F.J."/>
            <person name="Barrasa J.M."/>
            <person name="Sanchez-Garcia M."/>
            <person name="Camarero S."/>
            <person name="Miyauchi S."/>
            <person name="Serrano A."/>
            <person name="Linde D."/>
            <person name="Babiker R."/>
            <person name="Drula E."/>
            <person name="Ayuso-Fernandez I."/>
            <person name="Pacheco R."/>
            <person name="Padilla G."/>
            <person name="Ferreira P."/>
            <person name="Barriuso J."/>
            <person name="Kellner H."/>
            <person name="Castanera R."/>
            <person name="Alfaro M."/>
            <person name="Ramirez L."/>
            <person name="Pisabarro A.G."/>
            <person name="Kuo A."/>
            <person name="Tritt A."/>
            <person name="Lipzen A."/>
            <person name="He G."/>
            <person name="Yan M."/>
            <person name="Ng V."/>
            <person name="Cullen D."/>
            <person name="Martin F."/>
            <person name="Rosso M.-N."/>
            <person name="Henrissat B."/>
            <person name="Hibbett D."/>
            <person name="Martinez A.T."/>
            <person name="Grigoriev I.V."/>
        </authorList>
    </citation>
    <scope>NUCLEOTIDE SEQUENCE</scope>
    <source>
        <strain evidence="7">CBS 506.95</strain>
    </source>
</reference>
<feature type="domain" description="DNA endonuclease activator Ctp1 C-terminal" evidence="6">
    <location>
        <begin position="526"/>
        <end position="626"/>
    </location>
</feature>
<feature type="region of interest" description="Disordered" evidence="5">
    <location>
        <begin position="183"/>
        <end position="214"/>
    </location>
</feature>
<evidence type="ECO:0000256" key="4">
    <source>
        <dbReference type="SAM" id="Coils"/>
    </source>
</evidence>
<keyword evidence="7" id="KW-0255">Endonuclease</keyword>
<keyword evidence="2" id="KW-0227">DNA damage</keyword>
<feature type="compositionally biased region" description="Basic residues" evidence="5">
    <location>
        <begin position="599"/>
        <end position="608"/>
    </location>
</feature>
<feature type="compositionally biased region" description="Polar residues" evidence="5">
    <location>
        <begin position="255"/>
        <end position="270"/>
    </location>
</feature>
<sequence>MTTNLPTFSSAQLRDRDQKLCEQFEVEKTELNRKLKRFQQAADHNSNDLFDALNRNRRLAESLGFKDEFTAHVFINSADHVMSFYECFKKVKLLEMELKCEKQEVAILTAKLRGAEATGDNQDELNKLKRELEESNSRHTAEMTELQKRYDQLQDVKNRAAERYKSDYKKWDTFNKWLFTEDTEHKQHRSEPGISKEEKRRRDKESFKRKRQKMVEMGPDMARIESELGGTSNIAVSKPPPIGGTFLDHDKENSRIPQSQSPSKPGTSLFTTAEHLSSPGLMLKSVTNIGASSPSQTLFLGTDATANLQSLVFQPVFESITPKQEPGLPQSPSFGRSLNFKRSYARMPSSSDTEDDSQAVCVPGLDARSGKPSIFKVPAQPASTSRVYDTRDRLSSSLSARPSSSSEPRKKLELLQAEPMRSEERPSKIRRLSSDVFSLQPQPSSFVHKNDENSTPLASWKGKGKALQKENDITPIAAKNSSQKRSHDYSSFKGRGRYAANVQNADKTINGQFVINPVLNSGKNYQYDEVVRNREERKKMHGGDCECCRDYYENVGPLPPRLQQPLWRSPTRSPSKFKRRRSVSPSPREITDMGSRRQAISRHRHTWARAKTPPGYWDIGFPDTQQVGDINQKAHEMQQQKLDEVEKEAERDGGRFRKRH</sequence>
<feature type="region of interest" description="Disordered" evidence="5">
    <location>
        <begin position="345"/>
        <end position="468"/>
    </location>
</feature>
<feature type="compositionally biased region" description="Polar residues" evidence="5">
    <location>
        <begin position="435"/>
        <end position="457"/>
    </location>
</feature>